<dbReference type="eggNOG" id="arCOG08207">
    <property type="taxonomic scope" value="Archaea"/>
</dbReference>
<dbReference type="KEGG" id="hut:Huta_1466"/>
<protein>
    <submittedName>
        <fullName evidence="1">Uncharacterized protein</fullName>
    </submittedName>
</protein>
<dbReference type="HOGENOM" id="CLU_955133_0_0_2"/>
<gene>
    <name evidence="1" type="ordered locus">Huta_1466</name>
</gene>
<dbReference type="AlphaFoldDB" id="C7NNW7"/>
<dbReference type="Proteomes" id="UP000002071">
    <property type="component" value="Chromosome"/>
</dbReference>
<accession>C7NNW7</accession>
<keyword evidence="2" id="KW-1185">Reference proteome</keyword>
<name>C7NNW7_HALUD</name>
<evidence type="ECO:0000313" key="2">
    <source>
        <dbReference type="Proteomes" id="UP000002071"/>
    </source>
</evidence>
<dbReference type="OrthoDB" id="350246at2157"/>
<dbReference type="EMBL" id="CP001687">
    <property type="protein sequence ID" value="ACV11642.1"/>
    <property type="molecule type" value="Genomic_DNA"/>
</dbReference>
<sequence length="291" mass="32092">MRSSGPTRRQLLAGAGAVGASGLGFLGYSTDNPVHRSSIDRTETRQVSRAPEVGEVSVANFQFGERLPEMDLTQLIGVQYNGRNSHDHRLFDVIGVTITHGNSGADRPSFDRHWLDIGSSETRLLTPVNPLDYDSIQGGALVSPAVLTENLPVERGQLDDPSVIRDLITSGTFTGTTGLRENEHVERDFELIDAFLNHYSPERSDRLTRTGLLYALHRDQTTDYDGHPDAESERGYRWNCDSVAAHVVQYEGFLLEPSNSTYQFNVSQRIPRPSILGGPTVESTLSIEISP</sequence>
<dbReference type="RefSeq" id="WP_015789216.1">
    <property type="nucleotide sequence ID" value="NC_013158.1"/>
</dbReference>
<proteinExistence type="predicted"/>
<reference evidence="1 2" key="1">
    <citation type="journal article" date="2009" name="Stand. Genomic Sci.">
        <title>Complete genome sequence of Halorhabdus utahensis type strain (AX-2).</title>
        <authorList>
            <person name="Anderson I."/>
            <person name="Tindall B.J."/>
            <person name="Pomrenke H."/>
            <person name="Goker M."/>
            <person name="Lapidus A."/>
            <person name="Nolan M."/>
            <person name="Copeland A."/>
            <person name="Glavina Del Rio T."/>
            <person name="Chen F."/>
            <person name="Tice H."/>
            <person name="Cheng J.F."/>
            <person name="Lucas S."/>
            <person name="Chertkov O."/>
            <person name="Bruce D."/>
            <person name="Brettin T."/>
            <person name="Detter J.C."/>
            <person name="Han C."/>
            <person name="Goodwin L."/>
            <person name="Land M."/>
            <person name="Hauser L."/>
            <person name="Chang Y.J."/>
            <person name="Jeffries C.D."/>
            <person name="Pitluck S."/>
            <person name="Pati A."/>
            <person name="Mavromatis K."/>
            <person name="Ivanova N."/>
            <person name="Ovchinnikova G."/>
            <person name="Chen A."/>
            <person name="Palaniappan K."/>
            <person name="Chain P."/>
            <person name="Rohde M."/>
            <person name="Bristow J."/>
            <person name="Eisen J.A."/>
            <person name="Markowitz V."/>
            <person name="Hugenholtz P."/>
            <person name="Kyrpides N.C."/>
            <person name="Klenk H.P."/>
        </authorList>
    </citation>
    <scope>NUCLEOTIDE SEQUENCE [LARGE SCALE GENOMIC DNA]</scope>
    <source>
        <strain evidence="2">DSM 12940 / JCM 11049 / AX-2</strain>
    </source>
</reference>
<evidence type="ECO:0000313" key="1">
    <source>
        <dbReference type="EMBL" id="ACV11642.1"/>
    </source>
</evidence>
<dbReference type="GeneID" id="8383745"/>
<organism evidence="1 2">
    <name type="scientific">Halorhabdus utahensis (strain DSM 12940 / JCM 11049 / AX-2)</name>
    <dbReference type="NCBI Taxonomy" id="519442"/>
    <lineage>
        <taxon>Archaea</taxon>
        <taxon>Methanobacteriati</taxon>
        <taxon>Methanobacteriota</taxon>
        <taxon>Stenosarchaea group</taxon>
        <taxon>Halobacteria</taxon>
        <taxon>Halobacteriales</taxon>
        <taxon>Haloarculaceae</taxon>
        <taxon>Halorhabdus</taxon>
    </lineage>
</organism>